<protein>
    <submittedName>
        <fullName evidence="2">Nucleotidyltransferase-like protein</fullName>
    </submittedName>
</protein>
<name>A0A2T4ZAC8_9BACL</name>
<evidence type="ECO:0000313" key="2">
    <source>
        <dbReference type="EMBL" id="PTM58850.1"/>
    </source>
</evidence>
<evidence type="ECO:0000313" key="3">
    <source>
        <dbReference type="Proteomes" id="UP000241639"/>
    </source>
</evidence>
<comment type="caution">
    <text evidence="2">The sequence shown here is derived from an EMBL/GenBank/DDBJ whole genome shotgun (WGS) entry which is preliminary data.</text>
</comment>
<dbReference type="AlphaFoldDB" id="A0A2T4ZAC8"/>
<proteinExistence type="predicted"/>
<keyword evidence="2" id="KW-0808">Transferase</keyword>
<dbReference type="Pfam" id="PF00483">
    <property type="entry name" value="NTP_transferase"/>
    <property type="match status" value="1"/>
</dbReference>
<dbReference type="EMBL" id="PZZP01000001">
    <property type="protein sequence ID" value="PTM58850.1"/>
    <property type="molecule type" value="Genomic_DNA"/>
</dbReference>
<gene>
    <name evidence="2" type="ORF">C8J48_1444</name>
</gene>
<dbReference type="Proteomes" id="UP000241639">
    <property type="component" value="Unassembled WGS sequence"/>
</dbReference>
<feature type="domain" description="Nucleotidyl transferase" evidence="1">
    <location>
        <begin position="3"/>
        <end position="225"/>
    </location>
</feature>
<organism evidence="2 3">
    <name type="scientific">Desmospora activa DSM 45169</name>
    <dbReference type="NCBI Taxonomy" id="1121389"/>
    <lineage>
        <taxon>Bacteria</taxon>
        <taxon>Bacillati</taxon>
        <taxon>Bacillota</taxon>
        <taxon>Bacilli</taxon>
        <taxon>Bacillales</taxon>
        <taxon>Thermoactinomycetaceae</taxon>
        <taxon>Desmospora</taxon>
    </lineage>
</organism>
<keyword evidence="3" id="KW-1185">Reference proteome</keyword>
<sequence length="236" mass="26503">MDAVIVTGGKGTRMAPFTQVLPKGLLPIGGQPTLELIVKQLKYHGFQDITLLCGYLAPLIQTYFGNGRAWGVSIRYQIEKHPLGTVGPLKGLPSLAQPFLVMNCDVLTTLDMKKFYDFHCAGDSVLTIASQTKNVPIDLGVLQTQADRVTDFLEKPTKPALVNMGVYMMNPEIMDYIPDQHFFDMPDLIRALLKDHKKVRHYHNDAFWMDIGRPKDFEEANRLYKTIAPQLLPGQS</sequence>
<evidence type="ECO:0000259" key="1">
    <source>
        <dbReference type="Pfam" id="PF00483"/>
    </source>
</evidence>
<dbReference type="Gene3D" id="3.90.550.10">
    <property type="entry name" value="Spore Coat Polysaccharide Biosynthesis Protein SpsA, Chain A"/>
    <property type="match status" value="1"/>
</dbReference>
<dbReference type="RefSeq" id="WP_107725601.1">
    <property type="nucleotide sequence ID" value="NZ_PZZP01000001.1"/>
</dbReference>
<dbReference type="SUPFAM" id="SSF53448">
    <property type="entry name" value="Nucleotide-diphospho-sugar transferases"/>
    <property type="match status" value="1"/>
</dbReference>
<dbReference type="OrthoDB" id="9801899at2"/>
<dbReference type="InterPro" id="IPR029044">
    <property type="entry name" value="Nucleotide-diphossugar_trans"/>
</dbReference>
<dbReference type="GO" id="GO:0016740">
    <property type="term" value="F:transferase activity"/>
    <property type="evidence" value="ECO:0007669"/>
    <property type="project" value="UniProtKB-KW"/>
</dbReference>
<accession>A0A2T4ZAC8</accession>
<dbReference type="PANTHER" id="PTHR22572">
    <property type="entry name" value="SUGAR-1-PHOSPHATE GUANYL TRANSFERASE"/>
    <property type="match status" value="1"/>
</dbReference>
<dbReference type="InterPro" id="IPR005835">
    <property type="entry name" value="NTP_transferase_dom"/>
</dbReference>
<dbReference type="InterPro" id="IPR050486">
    <property type="entry name" value="Mannose-1P_guanyltransferase"/>
</dbReference>
<reference evidence="2 3" key="1">
    <citation type="submission" date="2018-04" db="EMBL/GenBank/DDBJ databases">
        <title>Genomic Encyclopedia of Archaeal and Bacterial Type Strains, Phase II (KMG-II): from individual species to whole genera.</title>
        <authorList>
            <person name="Goeker M."/>
        </authorList>
    </citation>
    <scope>NUCLEOTIDE SEQUENCE [LARGE SCALE GENOMIC DNA]</scope>
    <source>
        <strain evidence="2 3">DSM 45169</strain>
    </source>
</reference>